<evidence type="ECO:0000256" key="4">
    <source>
        <dbReference type="SAM" id="MobiDB-lite"/>
    </source>
</evidence>
<protein>
    <submittedName>
        <fullName evidence="6">Exocyst complex component 8-like protein</fullName>
    </submittedName>
</protein>
<dbReference type="InterPro" id="IPR016159">
    <property type="entry name" value="Cullin_repeat-like_dom_sf"/>
</dbReference>
<evidence type="ECO:0000313" key="7">
    <source>
        <dbReference type="Proteomes" id="UP000236291"/>
    </source>
</evidence>
<evidence type="ECO:0000259" key="5">
    <source>
        <dbReference type="Pfam" id="PF16528"/>
    </source>
</evidence>
<evidence type="ECO:0000256" key="2">
    <source>
        <dbReference type="ARBA" id="ARBA00022448"/>
    </source>
</evidence>
<dbReference type="STRING" id="57577.A0A2K3PHH2"/>
<evidence type="ECO:0000256" key="1">
    <source>
        <dbReference type="ARBA" id="ARBA00007210"/>
    </source>
</evidence>
<organism evidence="6 7">
    <name type="scientific">Trifolium pratense</name>
    <name type="common">Red clover</name>
    <dbReference type="NCBI Taxonomy" id="57577"/>
    <lineage>
        <taxon>Eukaryota</taxon>
        <taxon>Viridiplantae</taxon>
        <taxon>Streptophyta</taxon>
        <taxon>Embryophyta</taxon>
        <taxon>Tracheophyta</taxon>
        <taxon>Spermatophyta</taxon>
        <taxon>Magnoliopsida</taxon>
        <taxon>eudicotyledons</taxon>
        <taxon>Gunneridae</taxon>
        <taxon>Pentapetalae</taxon>
        <taxon>rosids</taxon>
        <taxon>fabids</taxon>
        <taxon>Fabales</taxon>
        <taxon>Fabaceae</taxon>
        <taxon>Papilionoideae</taxon>
        <taxon>50 kb inversion clade</taxon>
        <taxon>NPAAA clade</taxon>
        <taxon>Hologalegina</taxon>
        <taxon>IRL clade</taxon>
        <taxon>Trifolieae</taxon>
        <taxon>Trifolium</taxon>
    </lineage>
</organism>
<dbReference type="PANTHER" id="PTHR21426">
    <property type="entry name" value="EXOCYST COMPLEX COMPONENT 8"/>
    <property type="match status" value="1"/>
</dbReference>
<dbReference type="GO" id="GO:0006887">
    <property type="term" value="P:exocytosis"/>
    <property type="evidence" value="ECO:0007669"/>
    <property type="project" value="UniProtKB-KW"/>
</dbReference>
<dbReference type="GO" id="GO:0008104">
    <property type="term" value="P:intracellular protein localization"/>
    <property type="evidence" value="ECO:0007669"/>
    <property type="project" value="TreeGrafter"/>
</dbReference>
<dbReference type="PANTHER" id="PTHR21426:SF15">
    <property type="entry name" value="EXOCYST COMPLEX COMPONENT EXO84A"/>
    <property type="match status" value="1"/>
</dbReference>
<keyword evidence="3" id="KW-0268">Exocytosis</keyword>
<feature type="domain" description="Exocyst component Exo84 C-terminal" evidence="5">
    <location>
        <begin position="196"/>
        <end position="407"/>
    </location>
</feature>
<evidence type="ECO:0000256" key="3">
    <source>
        <dbReference type="ARBA" id="ARBA00022483"/>
    </source>
</evidence>
<dbReference type="Proteomes" id="UP000236291">
    <property type="component" value="Unassembled WGS sequence"/>
</dbReference>
<dbReference type="InterPro" id="IPR033961">
    <property type="entry name" value="Exo84"/>
</dbReference>
<dbReference type="InterPro" id="IPR042561">
    <property type="entry name" value="Exo84_C_1"/>
</dbReference>
<dbReference type="Gene3D" id="1.20.58.1220">
    <property type="entry name" value="Exo84p, C-terminal helical domain"/>
    <property type="match status" value="1"/>
</dbReference>
<reference evidence="6 7" key="1">
    <citation type="journal article" date="2014" name="Am. J. Bot.">
        <title>Genome assembly and annotation for red clover (Trifolium pratense; Fabaceae).</title>
        <authorList>
            <person name="Istvanek J."/>
            <person name="Jaros M."/>
            <person name="Krenek A."/>
            <person name="Repkova J."/>
        </authorList>
    </citation>
    <scope>NUCLEOTIDE SEQUENCE [LARGE SCALE GENOMIC DNA]</scope>
    <source>
        <strain evidence="7">cv. Tatra</strain>
        <tissue evidence="6">Young leaves</tissue>
    </source>
</reference>
<reference evidence="6 7" key="2">
    <citation type="journal article" date="2017" name="Front. Plant Sci.">
        <title>Gene Classification and Mining of Molecular Markers Useful in Red Clover (Trifolium pratense) Breeding.</title>
        <authorList>
            <person name="Istvanek J."/>
            <person name="Dluhosova J."/>
            <person name="Dluhos P."/>
            <person name="Patkova L."/>
            <person name="Nedelnik J."/>
            <person name="Repkova J."/>
        </authorList>
    </citation>
    <scope>NUCLEOTIDE SEQUENCE [LARGE SCALE GENOMIC DNA]</scope>
    <source>
        <strain evidence="7">cv. Tatra</strain>
        <tissue evidence="6">Young leaves</tissue>
    </source>
</reference>
<dbReference type="FunFam" id="1.20.58.1210:FF:000002">
    <property type="entry name" value="Exocyst complex component EXO84B"/>
    <property type="match status" value="1"/>
</dbReference>
<dbReference type="Pfam" id="PF08700">
    <property type="entry name" value="VPS51_Exo84_N"/>
    <property type="match status" value="1"/>
</dbReference>
<feature type="region of interest" description="Disordered" evidence="4">
    <location>
        <begin position="574"/>
        <end position="596"/>
    </location>
</feature>
<dbReference type="GO" id="GO:0000145">
    <property type="term" value="C:exocyst"/>
    <property type="evidence" value="ECO:0007669"/>
    <property type="project" value="InterPro"/>
</dbReference>
<dbReference type="Gene3D" id="1.20.58.1210">
    <property type="entry name" value="Exo84p, N-terminal helical domain"/>
    <property type="match status" value="1"/>
</dbReference>
<dbReference type="EMBL" id="ASHM01007094">
    <property type="protein sequence ID" value="PNY14733.1"/>
    <property type="molecule type" value="Genomic_DNA"/>
</dbReference>
<comment type="caution">
    <text evidence="6">The sequence shown here is derived from an EMBL/GenBank/DDBJ whole genome shotgun (WGS) entry which is preliminary data.</text>
</comment>
<name>A0A2K3PHH2_TRIPR</name>
<dbReference type="AlphaFoldDB" id="A0A2K3PHH2"/>
<evidence type="ECO:0000313" key="6">
    <source>
        <dbReference type="EMBL" id="PNY14733.1"/>
    </source>
</evidence>
<gene>
    <name evidence="6" type="ORF">L195_g011417</name>
</gene>
<dbReference type="InterPro" id="IPR032403">
    <property type="entry name" value="Exo84_C"/>
</dbReference>
<dbReference type="InterPro" id="IPR042560">
    <property type="entry name" value="Exo84_C_2"/>
</dbReference>
<sequence length="778" mass="85683">MSFDQTPFITPRGSLSTSIGDAAELLEANQNLSLSDKLRVFKSSTFDPNAYVASKSRSMNEKVKPSYQSLVGPVVIGVELGREDHSLIPATVIERGLKPLDEIKHLCAYLIDLKKASAEEMRKSVLANYSAFIRTSKEISDLEGELLSMRNLLSNQAALVHGVADGCQLGSLVTGNEGSDIDDILNEKTDISKTEKWLIGYLETLDVLLAEKRVGESMAALEEGEKMTIEIEEGNTLSPSLFQALENAITEHRQKLADQLAETICQPSTRATEIRSTALALKNLGDGPRAHTLLLKSHKEKLNRNMQSLETTTYGGVGAYTASISHLVFSTISQAASDSLTLFAGEEPQYTSELVTWAVRQAEEFSLLLKKRILASIAASGGLRIASECVHVCLSHCNLLEASGMALSPVLIKHFRPFVEQALNTNLKRIEQSSAALAAADDWLLAYAPTTRNNNTGLPPVSSFSSLTSHQPKLSSSAHKFNSMVQELFEDVGPLEVLQLDGLALEGLHQVFNFYVNLLINAMPGSAVTENLEGTGHKIVKIAETETQQIALLANAILLADELLPRAVIKLSHSTKGDDDSRRRASDIQRPPEQRELKKKLQREVDRLRDSFCRQHALELIFAEDGEPLLNAQMYLSMEQKGERSDSFPSGIFQELFIRLTGVASIAADVFVGRERFATILLMRLAETVILWLSDDQAFWEDIETGPLGPLGLQQLYLDMQFVMIFSAQGRYLSRHLHQAIKNIIGRAIDAVAASGLDPNRRRLPEVEAHGPTLSWMR</sequence>
<dbReference type="SUPFAM" id="SSF74788">
    <property type="entry name" value="Cullin repeat-like"/>
    <property type="match status" value="1"/>
</dbReference>
<accession>A0A2K3PHH2</accession>
<keyword evidence="2" id="KW-0813">Transport</keyword>
<feature type="compositionally biased region" description="Basic and acidic residues" evidence="4">
    <location>
        <begin position="575"/>
        <end position="596"/>
    </location>
</feature>
<comment type="similarity">
    <text evidence="1">Belongs to the EXO84 family.</text>
</comment>
<dbReference type="ExpressionAtlas" id="A0A2K3PHH2">
    <property type="expression patterns" value="baseline"/>
</dbReference>
<proteinExistence type="inferred from homology"/>
<dbReference type="Pfam" id="PF16528">
    <property type="entry name" value="Exo84_C"/>
    <property type="match status" value="1"/>
</dbReference>
<dbReference type="GO" id="GO:0006893">
    <property type="term" value="P:Golgi to plasma membrane transport"/>
    <property type="evidence" value="ECO:0007669"/>
    <property type="project" value="TreeGrafter"/>
</dbReference>